<proteinExistence type="predicted"/>
<sequence>MSDEQEVDQEVNGIESLFDRRKFLAHSGIAVGGFAAGSAILAACGSDAAGPTTTAAPATTAAPTTTAGATTTTAGATTTTAAATTSTAAAAETTTTAVELSSDLPDIEWEMGTSWPTALVTLFGSAQIFCDAVSRLTGGK</sequence>
<evidence type="ECO:0000313" key="2">
    <source>
        <dbReference type="EMBL" id="SVC02390.1"/>
    </source>
</evidence>
<dbReference type="InterPro" id="IPR006311">
    <property type="entry name" value="TAT_signal"/>
</dbReference>
<dbReference type="EMBL" id="UINC01069197">
    <property type="protein sequence ID" value="SVC02390.1"/>
    <property type="molecule type" value="Genomic_DNA"/>
</dbReference>
<name>A0A382IRT0_9ZZZZ</name>
<dbReference type="AlphaFoldDB" id="A0A382IRT0"/>
<feature type="non-terminal residue" evidence="2">
    <location>
        <position position="140"/>
    </location>
</feature>
<organism evidence="2">
    <name type="scientific">marine metagenome</name>
    <dbReference type="NCBI Taxonomy" id="408172"/>
    <lineage>
        <taxon>unclassified sequences</taxon>
        <taxon>metagenomes</taxon>
        <taxon>ecological metagenomes</taxon>
    </lineage>
</organism>
<accession>A0A382IRT0</accession>
<gene>
    <name evidence="2" type="ORF">METZ01_LOCUS255244</name>
</gene>
<dbReference type="PROSITE" id="PS51318">
    <property type="entry name" value="TAT"/>
    <property type="match status" value="1"/>
</dbReference>
<evidence type="ECO:0000256" key="1">
    <source>
        <dbReference type="SAM" id="MobiDB-lite"/>
    </source>
</evidence>
<protein>
    <submittedName>
        <fullName evidence="2">Uncharacterized protein</fullName>
    </submittedName>
</protein>
<reference evidence="2" key="1">
    <citation type="submission" date="2018-05" db="EMBL/GenBank/DDBJ databases">
        <authorList>
            <person name="Lanie J.A."/>
            <person name="Ng W.-L."/>
            <person name="Kazmierczak K.M."/>
            <person name="Andrzejewski T.M."/>
            <person name="Davidsen T.M."/>
            <person name="Wayne K.J."/>
            <person name="Tettelin H."/>
            <person name="Glass J.I."/>
            <person name="Rusch D."/>
            <person name="Podicherti R."/>
            <person name="Tsui H.-C.T."/>
            <person name="Winkler M.E."/>
        </authorList>
    </citation>
    <scope>NUCLEOTIDE SEQUENCE</scope>
</reference>
<feature type="region of interest" description="Disordered" evidence="1">
    <location>
        <begin position="48"/>
        <end position="73"/>
    </location>
</feature>